<dbReference type="SUPFAM" id="SSF55729">
    <property type="entry name" value="Acyl-CoA N-acyltransferases (Nat)"/>
    <property type="match status" value="1"/>
</dbReference>
<sequence length="306" mass="34948">MIRKLISYASGWRIGTAEEYRECYSLYGGSFVTHPDVLSFMQRQLNLRHKYYIKRDSNGSLLGGMCTNGRKEIAIVGRQSKKIGIDMFPFNKDEIILPISSSVKTVIPYRSKILSSLNGRSTLNSTFSLNSQREICLAKTCGKGGYSSSTKNSRNRELKKFLNSGGEVLDQALLTSAQIVDIYFELYAKRWGQEPGNKRQMMEMITSLREMIFGFVLFYNGLPCAFQLITRADSPEWICFDYVNGGYDREHNGFCPGTIVTWLNVRAAYELCEREGKEMRYSFGKPTEAYKDRWCERAPLGRTLSI</sequence>
<proteinExistence type="predicted"/>
<dbReference type="AlphaFoldDB" id="A0A2F0PUJ2"/>
<dbReference type="EMBL" id="LJEX02000057">
    <property type="protein sequence ID" value="OCO87770.1"/>
    <property type="molecule type" value="Genomic_DNA"/>
</dbReference>
<name>A0A2F0PUJ2_SERMA</name>
<dbReference type="InterPro" id="IPR016181">
    <property type="entry name" value="Acyl_CoA_acyltransferase"/>
</dbReference>
<dbReference type="Proteomes" id="UP000050489">
    <property type="component" value="Unassembled WGS sequence"/>
</dbReference>
<comment type="caution">
    <text evidence="1">The sequence shown here is derived from an EMBL/GenBank/DDBJ whole genome shotgun (WGS) entry which is preliminary data.</text>
</comment>
<evidence type="ECO:0000313" key="2">
    <source>
        <dbReference type="Proteomes" id="UP000050489"/>
    </source>
</evidence>
<gene>
    <name evidence="1" type="ORF">AN695_0212315</name>
</gene>
<dbReference type="Pfam" id="PF07395">
    <property type="entry name" value="Mig-14"/>
    <property type="match status" value="1"/>
</dbReference>
<reference evidence="2" key="1">
    <citation type="submission" date="2016-04" db="EMBL/GenBank/DDBJ databases">
        <authorList>
            <person name="Osei Sekyere J."/>
            <person name="Sivertsen A."/>
            <person name="Pedersen A.T."/>
            <person name="Sundsfjord A."/>
        </authorList>
    </citation>
    <scope>NUCLEOTIDE SEQUENCE [LARGE SCALE GENOMIC DNA]</scope>
    <source>
        <strain evidence="2">945174350</strain>
    </source>
</reference>
<protein>
    <submittedName>
        <fullName evidence="1">Mig-14 family protein</fullName>
    </submittedName>
</protein>
<accession>A0A2F0PUJ2</accession>
<organism evidence="1 2">
    <name type="scientific">Serratia marcescens</name>
    <dbReference type="NCBI Taxonomy" id="615"/>
    <lineage>
        <taxon>Bacteria</taxon>
        <taxon>Pseudomonadati</taxon>
        <taxon>Pseudomonadota</taxon>
        <taxon>Gammaproteobacteria</taxon>
        <taxon>Enterobacterales</taxon>
        <taxon>Yersiniaceae</taxon>
        <taxon>Serratia</taxon>
    </lineage>
</organism>
<evidence type="ECO:0000313" key="1">
    <source>
        <dbReference type="EMBL" id="OCO87770.1"/>
    </source>
</evidence>
<dbReference type="InterPro" id="IPR009977">
    <property type="entry name" value="Mig-14"/>
</dbReference>